<evidence type="ECO:0000256" key="1">
    <source>
        <dbReference type="ARBA" id="ARBA00022801"/>
    </source>
</evidence>
<dbReference type="SUPFAM" id="SSF56784">
    <property type="entry name" value="HAD-like"/>
    <property type="match status" value="1"/>
</dbReference>
<dbReference type="InterPro" id="IPR041492">
    <property type="entry name" value="HAD_2"/>
</dbReference>
<dbReference type="RefSeq" id="WP_264988311.1">
    <property type="nucleotide sequence ID" value="NZ_BRZA01000002.1"/>
</dbReference>
<dbReference type="InterPro" id="IPR050155">
    <property type="entry name" value="HAD-like_hydrolase_sf"/>
</dbReference>
<dbReference type="NCBIfam" id="TIGR01509">
    <property type="entry name" value="HAD-SF-IA-v3"/>
    <property type="match status" value="1"/>
</dbReference>
<proteinExistence type="predicted"/>
<organism evidence="3 4">
    <name type="scientific">Lysinibacillus piscis</name>
    <dbReference type="NCBI Taxonomy" id="2518931"/>
    <lineage>
        <taxon>Bacteria</taxon>
        <taxon>Bacillati</taxon>
        <taxon>Bacillota</taxon>
        <taxon>Bacilli</taxon>
        <taxon>Bacillales</taxon>
        <taxon>Bacillaceae</taxon>
        <taxon>Lysinibacillus</taxon>
    </lineage>
</organism>
<dbReference type="PANTHER" id="PTHR43434:SF1">
    <property type="entry name" value="PHOSPHOGLYCOLATE PHOSPHATASE"/>
    <property type="match status" value="1"/>
</dbReference>
<dbReference type="SFLD" id="SFLDG01135">
    <property type="entry name" value="C1.5.6:_HAD__Beta-PGM__Phospha"/>
    <property type="match status" value="1"/>
</dbReference>
<sequence length="209" mass="23415">MKAIIFDFDGTLADTLPICFYAFQQVFQQFDARSVTNDDIKAMFGPSETGIIQQNLQHPDVDKAIELYYKAYTEQHAHFVQANTAIAQLLNSLKADYKLGIVTGKARRSLDISLQALQMENLFEVIITGDDVVQPKPHPEGLQQALDLLNVDSSEAVFVGDSDADIQAGKQANVFTIAVQWLEHCDTTHYKLEPDAIVKHVEELMQFVQ</sequence>
<dbReference type="Pfam" id="PF13419">
    <property type="entry name" value="HAD_2"/>
    <property type="match status" value="1"/>
</dbReference>
<keyword evidence="1" id="KW-0378">Hydrolase</keyword>
<dbReference type="SFLD" id="SFLDS00003">
    <property type="entry name" value="Haloacid_Dehalogenase"/>
    <property type="match status" value="1"/>
</dbReference>
<gene>
    <name evidence="3" type="primary">ppaX_1</name>
    <name evidence="3" type="ORF">LYSBPC_16750</name>
</gene>
<dbReference type="NCBIfam" id="TIGR01549">
    <property type="entry name" value="HAD-SF-IA-v1"/>
    <property type="match status" value="1"/>
</dbReference>
<keyword evidence="4" id="KW-1185">Reference proteome</keyword>
<evidence type="ECO:0000256" key="2">
    <source>
        <dbReference type="ARBA" id="ARBA00022842"/>
    </source>
</evidence>
<dbReference type="InterPro" id="IPR006439">
    <property type="entry name" value="HAD-SF_hydro_IA"/>
</dbReference>
<keyword evidence="2" id="KW-0460">Magnesium</keyword>
<dbReference type="InterPro" id="IPR023198">
    <property type="entry name" value="PGP-like_dom2"/>
</dbReference>
<dbReference type="InterPro" id="IPR023214">
    <property type="entry name" value="HAD_sf"/>
</dbReference>
<dbReference type="InterPro" id="IPR036412">
    <property type="entry name" value="HAD-like_sf"/>
</dbReference>
<evidence type="ECO:0000313" key="3">
    <source>
        <dbReference type="EMBL" id="GLC88548.1"/>
    </source>
</evidence>
<dbReference type="Proteomes" id="UP001065593">
    <property type="component" value="Unassembled WGS sequence"/>
</dbReference>
<dbReference type="Gene3D" id="1.10.150.240">
    <property type="entry name" value="Putative phosphatase, domain 2"/>
    <property type="match status" value="1"/>
</dbReference>
<comment type="caution">
    <text evidence="3">The sequence shown here is derived from an EMBL/GenBank/DDBJ whole genome shotgun (WGS) entry which is preliminary data.</text>
</comment>
<reference evidence="3" key="1">
    <citation type="submission" date="2022-08" db="EMBL/GenBank/DDBJ databases">
        <title>Draft genome sequence of Lysinibacillus sp. strain KH24.</title>
        <authorList>
            <person name="Kanbe H."/>
            <person name="Itoh H."/>
        </authorList>
    </citation>
    <scope>NUCLEOTIDE SEQUENCE</scope>
    <source>
        <strain evidence="3">KH24</strain>
    </source>
</reference>
<name>A0ABQ5NKA9_9BACI</name>
<accession>A0ABQ5NKA9</accession>
<dbReference type="EMBL" id="BRZA01000002">
    <property type="protein sequence ID" value="GLC88548.1"/>
    <property type="molecule type" value="Genomic_DNA"/>
</dbReference>
<dbReference type="PRINTS" id="PR00413">
    <property type="entry name" value="HADHALOGNASE"/>
</dbReference>
<protein>
    <submittedName>
        <fullName evidence="3">Pyrophosphatase PpaX</fullName>
    </submittedName>
</protein>
<dbReference type="SFLD" id="SFLDG01129">
    <property type="entry name" value="C1.5:_HAD__Beta-PGM__Phosphata"/>
    <property type="match status" value="1"/>
</dbReference>
<dbReference type="PANTHER" id="PTHR43434">
    <property type="entry name" value="PHOSPHOGLYCOLATE PHOSPHATASE"/>
    <property type="match status" value="1"/>
</dbReference>
<dbReference type="Gene3D" id="3.40.50.1000">
    <property type="entry name" value="HAD superfamily/HAD-like"/>
    <property type="match status" value="1"/>
</dbReference>
<evidence type="ECO:0000313" key="4">
    <source>
        <dbReference type="Proteomes" id="UP001065593"/>
    </source>
</evidence>